<evidence type="ECO:0000313" key="3">
    <source>
        <dbReference type="Proteomes" id="UP001254848"/>
    </source>
</evidence>
<dbReference type="EMBL" id="JAUOZS010000001">
    <property type="protein sequence ID" value="MDT8901867.1"/>
    <property type="molecule type" value="Genomic_DNA"/>
</dbReference>
<comment type="caution">
    <text evidence="1">The sequence shown here is derived from an EMBL/GenBank/DDBJ whole genome shotgun (WGS) entry which is preliminary data.</text>
</comment>
<gene>
    <name evidence="1" type="ORF">Q4T40_07815</name>
    <name evidence="2" type="ORF">Q4T40_11470</name>
</gene>
<protein>
    <submittedName>
        <fullName evidence="1">Uncharacterized protein</fullName>
    </submittedName>
</protein>
<organism evidence="1 3">
    <name type="scientific">Anaeroselena agilis</name>
    <dbReference type="NCBI Taxonomy" id="3063788"/>
    <lineage>
        <taxon>Bacteria</taxon>
        <taxon>Bacillati</taxon>
        <taxon>Bacillota</taxon>
        <taxon>Negativicutes</taxon>
        <taxon>Acetonemataceae</taxon>
        <taxon>Anaeroselena</taxon>
    </lineage>
</organism>
<sequence>MASRSVVKPIPELNMSKVIAALRGHQVGLYSGDDGINLVTNTQIMLVLSDDELWHVQASLRLREVNGWYYPGNQRPHKDFPESARGIIASAINAQNVTLELTGLTEHNDKAYLARDGGYVLIDQKYIDIFNVIKTAEQQADNPNSTVLINGKHLICPIVGIVSKYLLPLQARQREAV</sequence>
<dbReference type="Proteomes" id="UP001254848">
    <property type="component" value="Unassembled WGS sequence"/>
</dbReference>
<keyword evidence="3" id="KW-1185">Reference proteome</keyword>
<accession>A0ABU3NWD5</accession>
<name>A0ABU3NWD5_9FIRM</name>
<dbReference type="EMBL" id="JAUOZS010000001">
    <property type="protein sequence ID" value="MDT8901140.1"/>
    <property type="molecule type" value="Genomic_DNA"/>
</dbReference>
<reference evidence="1 3" key="1">
    <citation type="submission" date="2023-07" db="EMBL/GenBank/DDBJ databases">
        <title>The novel representative of Negativicutes class, Anaeroselena agilis gen. nov. sp. nov.</title>
        <authorList>
            <person name="Prokofeva M.I."/>
            <person name="Elcheninov A.G."/>
            <person name="Klyukina A."/>
            <person name="Kublanov I.V."/>
            <person name="Frolov E.N."/>
            <person name="Podosokorskaya O.A."/>
        </authorList>
    </citation>
    <scope>NUCLEOTIDE SEQUENCE [LARGE SCALE GENOMIC DNA]</scope>
    <source>
        <strain evidence="1 3">4137-cl</strain>
    </source>
</reference>
<evidence type="ECO:0000313" key="2">
    <source>
        <dbReference type="EMBL" id="MDT8901867.1"/>
    </source>
</evidence>
<evidence type="ECO:0000313" key="1">
    <source>
        <dbReference type="EMBL" id="MDT8901140.1"/>
    </source>
</evidence>
<dbReference type="RefSeq" id="WP_413779664.1">
    <property type="nucleotide sequence ID" value="NZ_JAUOZS010000001.1"/>
</dbReference>
<proteinExistence type="predicted"/>